<evidence type="ECO:0000256" key="1">
    <source>
        <dbReference type="SAM" id="MobiDB-lite"/>
    </source>
</evidence>
<evidence type="ECO:0008006" key="5">
    <source>
        <dbReference type="Google" id="ProtNLM"/>
    </source>
</evidence>
<accession>A0A7M3MEA3</accession>
<gene>
    <name evidence="3" type="ORF">DPQ33_11265</name>
</gene>
<feature type="transmembrane region" description="Helical" evidence="2">
    <location>
        <begin position="60"/>
        <end position="80"/>
    </location>
</feature>
<protein>
    <recommendedName>
        <fullName evidence="5">Vitamin K epoxide reductase domain-containing protein</fullName>
    </recommendedName>
</protein>
<name>A0A7M3MEA3_9BACT</name>
<dbReference type="Proteomes" id="UP000448292">
    <property type="component" value="Unassembled WGS sequence"/>
</dbReference>
<dbReference type="EMBL" id="QMIE01000010">
    <property type="protein sequence ID" value="TVM16578.1"/>
    <property type="molecule type" value="Genomic_DNA"/>
</dbReference>
<evidence type="ECO:0000313" key="4">
    <source>
        <dbReference type="Proteomes" id="UP000448292"/>
    </source>
</evidence>
<evidence type="ECO:0000256" key="2">
    <source>
        <dbReference type="SAM" id="Phobius"/>
    </source>
</evidence>
<reference evidence="3 4" key="1">
    <citation type="submission" date="2018-06" db="EMBL/GenBank/DDBJ databases">
        <title>Complete genome of Desulfovibrio indonesiensis P37SLT.</title>
        <authorList>
            <person name="Crispim J.S."/>
            <person name="Vidigal P.M.P."/>
            <person name="Silva L.C.F."/>
            <person name="Laguardia C.N."/>
            <person name="Araujo L.C."/>
            <person name="Dias R.S."/>
            <person name="Sousa M.P."/>
            <person name="Paula S.O."/>
            <person name="Silva C."/>
        </authorList>
    </citation>
    <scope>NUCLEOTIDE SEQUENCE [LARGE SCALE GENOMIC DNA]</scope>
    <source>
        <strain evidence="3 4">P37SLT</strain>
    </source>
</reference>
<proteinExistence type="predicted"/>
<keyword evidence="2" id="KW-0472">Membrane</keyword>
<dbReference type="RefSeq" id="WP_144303327.1">
    <property type="nucleotide sequence ID" value="NZ_QMIE01000010.1"/>
</dbReference>
<sequence>MSTLQSSKNANAFSPLRKILAVFIALAGVAYTVAAAQGMADSVCVTAGCELYKDTKLFGYSLWWFGTAGFTLVGLLALLGRIGLARFAAGVGLLIDVGLLGLLALTAPCMSCLVAGFLLLLLFFVLATPMGMAGRVIAIAWLLVFSPNIIGAMKSVTDPWPIYGEGNASIRLYFSPTCPACLLSANEALAVYPENSALFPLAKSDGDARMITALVRHLADGNPMPKDLGAFFANTSPEASPEPGPDLRWKLFRNELAFSSLGAEQVPFLMMSGRPGPLPSAEAKPDPGRPGFPSQPDRPGLSRDLPPGMTPAQPSIPSPIFPQSQGSPTFSGCNPSEEPCPDTNSSLLDKELE</sequence>
<evidence type="ECO:0000313" key="3">
    <source>
        <dbReference type="EMBL" id="TVM16578.1"/>
    </source>
</evidence>
<comment type="caution">
    <text evidence="3">The sequence shown here is derived from an EMBL/GenBank/DDBJ whole genome shotgun (WGS) entry which is preliminary data.</text>
</comment>
<feature type="region of interest" description="Disordered" evidence="1">
    <location>
        <begin position="270"/>
        <end position="353"/>
    </location>
</feature>
<keyword evidence="2" id="KW-1133">Transmembrane helix</keyword>
<feature type="transmembrane region" description="Helical" evidence="2">
    <location>
        <begin position="20"/>
        <end position="40"/>
    </location>
</feature>
<keyword evidence="2" id="KW-0812">Transmembrane</keyword>
<keyword evidence="4" id="KW-1185">Reference proteome</keyword>
<organism evidence="3 4">
    <name type="scientific">Oceanidesulfovibrio indonesiensis</name>
    <dbReference type="NCBI Taxonomy" id="54767"/>
    <lineage>
        <taxon>Bacteria</taxon>
        <taxon>Pseudomonadati</taxon>
        <taxon>Thermodesulfobacteriota</taxon>
        <taxon>Desulfovibrionia</taxon>
        <taxon>Desulfovibrionales</taxon>
        <taxon>Desulfovibrionaceae</taxon>
        <taxon>Oceanidesulfovibrio</taxon>
    </lineage>
</organism>
<dbReference type="OrthoDB" id="5455096at2"/>
<feature type="transmembrane region" description="Helical" evidence="2">
    <location>
        <begin position="113"/>
        <end position="144"/>
    </location>
</feature>
<dbReference type="AlphaFoldDB" id="A0A7M3MEA3"/>